<evidence type="ECO:0000256" key="7">
    <source>
        <dbReference type="ARBA" id="ARBA00049412"/>
    </source>
</evidence>
<name>A0A4R9G4G4_9LEPT</name>
<dbReference type="RefSeq" id="WP_135769089.1">
    <property type="nucleotide sequence ID" value="NZ_RQET01000013.1"/>
</dbReference>
<keyword evidence="4 8" id="KW-0521">NADP</keyword>
<protein>
    <recommendedName>
        <fullName evidence="8">Acyl-CoA reductase</fullName>
        <ecNumber evidence="8">1.2.1.50</ecNumber>
    </recommendedName>
</protein>
<evidence type="ECO:0000256" key="5">
    <source>
        <dbReference type="ARBA" id="ARBA00023002"/>
    </source>
</evidence>
<dbReference type="InterPro" id="IPR016162">
    <property type="entry name" value="Ald_DH_N"/>
</dbReference>
<comment type="catalytic activity">
    <reaction evidence="7 8">
        <text>a long-chain fatty aldehyde + NADP(+) + CoA = a long-chain fatty acyl-CoA + NADPH + H(+)</text>
        <dbReference type="Rhea" id="RHEA:15437"/>
        <dbReference type="ChEBI" id="CHEBI:15378"/>
        <dbReference type="ChEBI" id="CHEBI:17176"/>
        <dbReference type="ChEBI" id="CHEBI:57287"/>
        <dbReference type="ChEBI" id="CHEBI:57783"/>
        <dbReference type="ChEBI" id="CHEBI:58349"/>
        <dbReference type="ChEBI" id="CHEBI:83139"/>
        <dbReference type="EC" id="1.2.1.50"/>
    </reaction>
</comment>
<dbReference type="Proteomes" id="UP000298458">
    <property type="component" value="Unassembled WGS sequence"/>
</dbReference>
<keyword evidence="10" id="KW-1185">Reference proteome</keyword>
<accession>A0A4R9G4G4</accession>
<evidence type="ECO:0000256" key="3">
    <source>
        <dbReference type="ARBA" id="ARBA00010915"/>
    </source>
</evidence>
<dbReference type="Gene3D" id="3.40.309.10">
    <property type="entry name" value="Aldehyde Dehydrogenase, Chain A, domain 2"/>
    <property type="match status" value="1"/>
</dbReference>
<keyword evidence="5 8" id="KW-0560">Oxidoreductase</keyword>
<evidence type="ECO:0000313" key="10">
    <source>
        <dbReference type="Proteomes" id="UP000298458"/>
    </source>
</evidence>
<dbReference type="Gene3D" id="3.40.605.10">
    <property type="entry name" value="Aldehyde Dehydrogenase, Chain A, domain 1"/>
    <property type="match status" value="1"/>
</dbReference>
<proteinExistence type="inferred from homology"/>
<dbReference type="InterPro" id="IPR016163">
    <property type="entry name" value="Ald_DH_C"/>
</dbReference>
<evidence type="ECO:0000256" key="2">
    <source>
        <dbReference type="ARBA" id="ARBA00004908"/>
    </source>
</evidence>
<dbReference type="GO" id="GO:0003995">
    <property type="term" value="F:acyl-CoA dehydrogenase activity"/>
    <property type="evidence" value="ECO:0007669"/>
    <property type="project" value="InterPro"/>
</dbReference>
<comment type="function">
    <text evidence="1">LuxC is the fatty acid reductase enzyme responsible for synthesis of the aldehyde substrate for the luminescent reaction catalyzed by luciferase.</text>
</comment>
<comment type="similarity">
    <text evidence="3 8">Belongs to the LuxC family.</text>
</comment>
<gene>
    <name evidence="9" type="ORF">EHO60_15325</name>
</gene>
<dbReference type="UniPathway" id="UPA00569"/>
<dbReference type="SUPFAM" id="SSF53720">
    <property type="entry name" value="ALDH-like"/>
    <property type="match status" value="1"/>
</dbReference>
<dbReference type="InterPro" id="IPR016161">
    <property type="entry name" value="Ald_DH/histidinol_DH"/>
</dbReference>
<evidence type="ECO:0000256" key="6">
    <source>
        <dbReference type="ARBA" id="ARBA00023223"/>
    </source>
</evidence>
<evidence type="ECO:0000256" key="8">
    <source>
        <dbReference type="PIRNR" id="PIRNR009414"/>
    </source>
</evidence>
<dbReference type="GO" id="GO:0050062">
    <property type="term" value="F:long-chain-fatty-acyl-CoA reductase activity"/>
    <property type="evidence" value="ECO:0007669"/>
    <property type="project" value="UniProtKB-EC"/>
</dbReference>
<dbReference type="EMBL" id="RQET01000013">
    <property type="protein sequence ID" value="TGK06408.1"/>
    <property type="molecule type" value="Genomic_DNA"/>
</dbReference>
<comment type="pathway">
    <text evidence="2">Lipid metabolism; fatty acid reduction for biolumincescence.</text>
</comment>
<dbReference type="OrthoDB" id="580775at2"/>
<comment type="caution">
    <text evidence="9">The sequence shown here is derived from an EMBL/GenBank/DDBJ whole genome shotgun (WGS) entry which is preliminary data.</text>
</comment>
<keyword evidence="6" id="KW-0455">Luminescence</keyword>
<evidence type="ECO:0000256" key="4">
    <source>
        <dbReference type="ARBA" id="ARBA00022857"/>
    </source>
</evidence>
<evidence type="ECO:0000256" key="1">
    <source>
        <dbReference type="ARBA" id="ARBA00003277"/>
    </source>
</evidence>
<dbReference type="EC" id="1.2.1.50" evidence="8"/>
<organism evidence="9 10">
    <name type="scientific">Leptospira fletcheri</name>
    <dbReference type="NCBI Taxonomy" id="2484981"/>
    <lineage>
        <taxon>Bacteria</taxon>
        <taxon>Pseudomonadati</taxon>
        <taxon>Spirochaetota</taxon>
        <taxon>Spirochaetia</taxon>
        <taxon>Leptospirales</taxon>
        <taxon>Leptospiraceae</taxon>
        <taxon>Leptospira</taxon>
    </lineage>
</organism>
<reference evidence="9" key="1">
    <citation type="journal article" date="2019" name="PLoS Negl. Trop. Dis.">
        <title>Revisiting the worldwide diversity of Leptospira species in the environment.</title>
        <authorList>
            <person name="Vincent A.T."/>
            <person name="Schiettekatte O."/>
            <person name="Bourhy P."/>
            <person name="Veyrier F.J."/>
            <person name="Picardeau M."/>
        </authorList>
    </citation>
    <scope>NUCLEOTIDE SEQUENCE [LARGE SCALE GENOMIC DNA]</scope>
    <source>
        <strain evidence="9">SSW15</strain>
    </source>
</reference>
<evidence type="ECO:0000313" key="9">
    <source>
        <dbReference type="EMBL" id="TGK06408.1"/>
    </source>
</evidence>
<dbReference type="Pfam" id="PF05893">
    <property type="entry name" value="LuxC"/>
    <property type="match status" value="1"/>
</dbReference>
<dbReference type="PIRSF" id="PIRSF009414">
    <property type="entry name" value="LuxC"/>
    <property type="match status" value="1"/>
</dbReference>
<dbReference type="InterPro" id="IPR008670">
    <property type="entry name" value="CoA_reduct_LuxC"/>
</dbReference>
<sequence>MSSQVIEEISSEKAITGKKLSLPFILNGKAVKPTEDSELRVEVPGGTVVFPSRMQFETNFDSSKGELERTPTQEIIGFLHRVGRMWENDEYVRRRIFIRQIREFSGYSEQMAVAEADLIAATLRGSARLWDTLQIELGDRFVLDSWIRKEDCEVRAFPKGLVVHILAGNAPIAGVLSILRSILTKNRTLAKTASGDPITATQLGLSFLDLDPNHPVSKSFQTVYWPSNSPFGASILQKADTVCVWGGREALAWAHNNTPPGIEVVSFGPKQSFCVVKTDGIDLGTAARLVAHDISMYDQQACFSTQNIFVLGDHLSFANALSKELERYDRVLSPPERSIDQRAGAVLARVHHEFLGATVSFGNSDSWQVIVSEPRNNLRHPGCRTAFVYKIASPDQLLPMIDSSIQTIAVYPSGILDNERDEIGRYGISRIVEAGSSGIYRLGASHDGMYPMTRFVRFVSTEYPSSFHPKGMTIPLDMSKIIEHRQFRDLFV</sequence>
<dbReference type="GO" id="GO:0008218">
    <property type="term" value="P:bioluminescence"/>
    <property type="evidence" value="ECO:0007669"/>
    <property type="project" value="UniProtKB-KW"/>
</dbReference>
<dbReference type="AlphaFoldDB" id="A0A4R9G4G4"/>